<evidence type="ECO:0000256" key="2">
    <source>
        <dbReference type="SAM" id="MobiDB-lite"/>
    </source>
</evidence>
<name>A0A6A8DEF5_9BACI</name>
<proteinExistence type="inferred from homology"/>
<evidence type="ECO:0000256" key="1">
    <source>
        <dbReference type="ARBA" id="ARBA00093462"/>
    </source>
</evidence>
<evidence type="ECO:0000313" key="5">
    <source>
        <dbReference type="EMBL" id="MRH42896.1"/>
    </source>
</evidence>
<dbReference type="OrthoDB" id="2082007at2"/>
<accession>A0A6A8DEF5</accession>
<reference evidence="5" key="1">
    <citation type="submission" date="2019-11" db="EMBL/GenBank/DDBJ databases">
        <authorList>
            <person name="Li J."/>
        </authorList>
    </citation>
    <scope>NUCLEOTIDE SEQUENCE</scope>
    <source>
        <strain evidence="5">B6B</strain>
    </source>
</reference>
<dbReference type="Pfam" id="PF07261">
    <property type="entry name" value="DnaB_2"/>
    <property type="match status" value="1"/>
</dbReference>
<dbReference type="AlphaFoldDB" id="A0A6A8DEF5"/>
<feature type="region of interest" description="Disordered" evidence="2">
    <location>
        <begin position="419"/>
        <end position="446"/>
    </location>
</feature>
<dbReference type="EMBL" id="WJNG01000007">
    <property type="protein sequence ID" value="MRH42896.1"/>
    <property type="molecule type" value="Genomic_DNA"/>
</dbReference>
<protein>
    <submittedName>
        <fullName evidence="5">Uncharacterized protein</fullName>
    </submittedName>
</protein>
<dbReference type="Proteomes" id="UP000799092">
    <property type="component" value="Unassembled WGS sequence"/>
</dbReference>
<organism evidence="5 6">
    <name type="scientific">Aquibacillus halophilus</name>
    <dbReference type="NCBI Taxonomy" id="930132"/>
    <lineage>
        <taxon>Bacteria</taxon>
        <taxon>Bacillati</taxon>
        <taxon>Bacillota</taxon>
        <taxon>Bacilli</taxon>
        <taxon>Bacillales</taxon>
        <taxon>Bacillaceae</taxon>
        <taxon>Aquibacillus</taxon>
    </lineage>
</organism>
<comment type="caution">
    <text evidence="5">The sequence shown here is derived from an EMBL/GenBank/DDBJ whole genome shotgun (WGS) entry which is preliminary data.</text>
</comment>
<dbReference type="RefSeq" id="WP_153736542.1">
    <property type="nucleotide sequence ID" value="NZ_WJNG01000007.1"/>
</dbReference>
<feature type="domain" description="DnaB/C C-terminal" evidence="3">
    <location>
        <begin position="324"/>
        <end position="388"/>
    </location>
</feature>
<gene>
    <name evidence="5" type="ORF">GH741_09375</name>
</gene>
<evidence type="ECO:0000259" key="3">
    <source>
        <dbReference type="Pfam" id="PF07261"/>
    </source>
</evidence>
<evidence type="ECO:0000259" key="4">
    <source>
        <dbReference type="Pfam" id="PF25888"/>
    </source>
</evidence>
<keyword evidence="6" id="KW-1185">Reference proteome</keyword>
<dbReference type="Pfam" id="PF25888">
    <property type="entry name" value="WHD_DnaB"/>
    <property type="match status" value="1"/>
</dbReference>
<evidence type="ECO:0000313" key="6">
    <source>
        <dbReference type="Proteomes" id="UP000799092"/>
    </source>
</evidence>
<sequence>MMQQNIGKLLPIEGYYVIFRGEISTTYFQSLTHLYQPLIGIHAISLYQTLLSENVLRNNPKNPQTHHTLMNYLSLPLDEIYQARLKLEAIGLLTTFKEDVDQGKTYIYQLNPPFSFKEFFSDGMLSQLLQHQLGENKYTDLIETFNNSHTSFSKLGQNVTASFNDVFQTNEGIFKKNNSKDTNFSIDKINNGPSIAYDILDFEWIEQILSQRMLPVAKIMSPKNKKLMTQMVVLYDLTNQDLEKALLWAVSDENLLDIQEFKTACQDLMQTRQKNTDVKQVNSKDGFKFTDSSNSEKTLSKEDQFINMLETISPKQLLEDLSGGNEASSQDLKVIGDVMSQQGLAPGVMNVLIHYVLLKTDMKLTKAYLEKIASHWARKNVTTVRQAMTLAKSESNKYQQWGTNKQQYYKKPSKKEIVPDWFTERKTGEQNENKKKSTSDDQNKEDIEKLLQNYTKNKKSNHL</sequence>
<dbReference type="InterPro" id="IPR006343">
    <property type="entry name" value="DnaB/C_C"/>
</dbReference>
<feature type="domain" description="Replicative helicase loading/DNA remodeling protein DnaB N-terminal winged helix" evidence="4">
    <location>
        <begin position="11"/>
        <end position="191"/>
    </location>
</feature>
<comment type="similarity">
    <text evidence="1">Belongs to the DnaB/DnaD family.</text>
</comment>
<dbReference type="InterPro" id="IPR058660">
    <property type="entry name" value="WHD_DnaB"/>
</dbReference>